<protein>
    <submittedName>
        <fullName evidence="1">Uncharacterized protein</fullName>
    </submittedName>
</protein>
<dbReference type="EMBL" id="CAJVCH010293609">
    <property type="protein sequence ID" value="CAG7785308.1"/>
    <property type="molecule type" value="Genomic_DNA"/>
</dbReference>
<accession>A0A8J2P866</accession>
<comment type="caution">
    <text evidence="1">The sequence shown here is derived from an EMBL/GenBank/DDBJ whole genome shotgun (WGS) entry which is preliminary data.</text>
</comment>
<dbReference type="AlphaFoldDB" id="A0A8J2P866"/>
<sequence length="41" mass="4492">NSRAAVSNLKHVLIMCTDSFSPTTPTEVRELSSDLEVQTTL</sequence>
<name>A0A8J2P866_9HEXA</name>
<feature type="non-terminal residue" evidence="1">
    <location>
        <position position="41"/>
    </location>
</feature>
<reference evidence="1" key="1">
    <citation type="submission" date="2021-06" db="EMBL/GenBank/DDBJ databases">
        <authorList>
            <person name="Hodson N. C."/>
            <person name="Mongue J. A."/>
            <person name="Jaron S. K."/>
        </authorList>
    </citation>
    <scope>NUCLEOTIDE SEQUENCE</scope>
</reference>
<evidence type="ECO:0000313" key="1">
    <source>
        <dbReference type="EMBL" id="CAG7785308.1"/>
    </source>
</evidence>
<keyword evidence="2" id="KW-1185">Reference proteome</keyword>
<dbReference type="Proteomes" id="UP000708208">
    <property type="component" value="Unassembled WGS sequence"/>
</dbReference>
<feature type="non-terminal residue" evidence="1">
    <location>
        <position position="1"/>
    </location>
</feature>
<organism evidence="1 2">
    <name type="scientific">Allacma fusca</name>
    <dbReference type="NCBI Taxonomy" id="39272"/>
    <lineage>
        <taxon>Eukaryota</taxon>
        <taxon>Metazoa</taxon>
        <taxon>Ecdysozoa</taxon>
        <taxon>Arthropoda</taxon>
        <taxon>Hexapoda</taxon>
        <taxon>Collembola</taxon>
        <taxon>Symphypleona</taxon>
        <taxon>Sminthuridae</taxon>
        <taxon>Allacma</taxon>
    </lineage>
</organism>
<evidence type="ECO:0000313" key="2">
    <source>
        <dbReference type="Proteomes" id="UP000708208"/>
    </source>
</evidence>
<proteinExistence type="predicted"/>
<gene>
    <name evidence="1" type="ORF">AFUS01_LOCUS23940</name>
</gene>